<name>A0A5N7BLP3_9EURO</name>
<evidence type="ECO:0000313" key="1">
    <source>
        <dbReference type="EMBL" id="KAE8382705.1"/>
    </source>
</evidence>
<evidence type="ECO:0000313" key="2">
    <source>
        <dbReference type="Proteomes" id="UP000326198"/>
    </source>
</evidence>
<dbReference type="Proteomes" id="UP000326198">
    <property type="component" value="Unassembled WGS sequence"/>
</dbReference>
<dbReference type="AlphaFoldDB" id="A0A5N7BLP3"/>
<accession>A0A5N7BLP3</accession>
<keyword evidence="2" id="KW-1185">Reference proteome</keyword>
<protein>
    <submittedName>
        <fullName evidence="1">Uncharacterized protein</fullName>
    </submittedName>
</protein>
<gene>
    <name evidence="1" type="ORF">BDV26DRAFT_253024</name>
</gene>
<dbReference type="EMBL" id="ML736160">
    <property type="protein sequence ID" value="KAE8382705.1"/>
    <property type="molecule type" value="Genomic_DNA"/>
</dbReference>
<sequence>LIRLCIPWIVQYLGDPAALVSLFLILISYLLPPSCHLTSLEVVQLRCSCQSRYAVQIGPWTDRLNSPIGMSPCRLGGIDKPSVSGARLSFAT</sequence>
<proteinExistence type="predicted"/>
<organism evidence="1 2">
    <name type="scientific">Aspergillus bertholletiae</name>
    <dbReference type="NCBI Taxonomy" id="1226010"/>
    <lineage>
        <taxon>Eukaryota</taxon>
        <taxon>Fungi</taxon>
        <taxon>Dikarya</taxon>
        <taxon>Ascomycota</taxon>
        <taxon>Pezizomycotina</taxon>
        <taxon>Eurotiomycetes</taxon>
        <taxon>Eurotiomycetidae</taxon>
        <taxon>Eurotiales</taxon>
        <taxon>Aspergillaceae</taxon>
        <taxon>Aspergillus</taxon>
        <taxon>Aspergillus subgen. Circumdati</taxon>
    </lineage>
</organism>
<reference evidence="1 2" key="1">
    <citation type="submission" date="2019-04" db="EMBL/GenBank/DDBJ databases">
        <title>Friends and foes A comparative genomics studyof 23 Aspergillus species from section Flavi.</title>
        <authorList>
            <consortium name="DOE Joint Genome Institute"/>
            <person name="Kjaerbolling I."/>
            <person name="Vesth T."/>
            <person name="Frisvad J.C."/>
            <person name="Nybo J.L."/>
            <person name="Theobald S."/>
            <person name="Kildgaard S."/>
            <person name="Isbrandt T."/>
            <person name="Kuo A."/>
            <person name="Sato A."/>
            <person name="Lyhne E.K."/>
            <person name="Kogle M.E."/>
            <person name="Wiebenga A."/>
            <person name="Kun R.S."/>
            <person name="Lubbers R.J."/>
            <person name="Makela M.R."/>
            <person name="Barry K."/>
            <person name="Chovatia M."/>
            <person name="Clum A."/>
            <person name="Daum C."/>
            <person name="Haridas S."/>
            <person name="He G."/>
            <person name="LaButti K."/>
            <person name="Lipzen A."/>
            <person name="Mondo S."/>
            <person name="Riley R."/>
            <person name="Salamov A."/>
            <person name="Simmons B.A."/>
            <person name="Magnuson J.K."/>
            <person name="Henrissat B."/>
            <person name="Mortensen U.H."/>
            <person name="Larsen T.O."/>
            <person name="Devries R.P."/>
            <person name="Grigoriev I.V."/>
            <person name="Machida M."/>
            <person name="Baker S.E."/>
            <person name="Andersen M.R."/>
        </authorList>
    </citation>
    <scope>NUCLEOTIDE SEQUENCE [LARGE SCALE GENOMIC DNA]</scope>
    <source>
        <strain evidence="1 2">IBT 29228</strain>
    </source>
</reference>
<feature type="non-terminal residue" evidence="1">
    <location>
        <position position="1"/>
    </location>
</feature>